<sequence>MMSKFILAAVLLVSVLLSADASNPIRGLFSKGARKLQQASATAFGNIDANYAFSTNNVLWSSQTVITKDGVTRKISPMVKGKSKSGRKLMQPAGTIDVNYGWSTNNLLYTWQYKLDGTGSTQTVSPMVKGKSKSKSGRKLMQPAGTIDVNYGWSTNNLLYTWQYKLDGTGSTQTVSPMVKSKSKSKSG</sequence>
<proteinExistence type="predicted"/>
<keyword evidence="3" id="KW-1185">Reference proteome</keyword>
<protein>
    <submittedName>
        <fullName evidence="2">Uncharacterized protein</fullName>
    </submittedName>
</protein>
<gene>
    <name evidence="2" type="ORF">BQ4739_LOCUS3425</name>
</gene>
<evidence type="ECO:0000313" key="2">
    <source>
        <dbReference type="EMBL" id="SZX62846.1"/>
    </source>
</evidence>
<dbReference type="EMBL" id="FNXT01000268">
    <property type="protein sequence ID" value="SZX62846.1"/>
    <property type="molecule type" value="Genomic_DNA"/>
</dbReference>
<feature type="chain" id="PRO_5016980146" evidence="1">
    <location>
        <begin position="22"/>
        <end position="188"/>
    </location>
</feature>
<dbReference type="AlphaFoldDB" id="A0A383VEP4"/>
<evidence type="ECO:0000313" key="3">
    <source>
        <dbReference type="Proteomes" id="UP000256970"/>
    </source>
</evidence>
<name>A0A383VEP4_TETOB</name>
<feature type="signal peptide" evidence="1">
    <location>
        <begin position="1"/>
        <end position="21"/>
    </location>
</feature>
<keyword evidence="1" id="KW-0732">Signal</keyword>
<organism evidence="2 3">
    <name type="scientific">Tetradesmus obliquus</name>
    <name type="common">Green alga</name>
    <name type="synonym">Acutodesmus obliquus</name>
    <dbReference type="NCBI Taxonomy" id="3088"/>
    <lineage>
        <taxon>Eukaryota</taxon>
        <taxon>Viridiplantae</taxon>
        <taxon>Chlorophyta</taxon>
        <taxon>core chlorophytes</taxon>
        <taxon>Chlorophyceae</taxon>
        <taxon>CS clade</taxon>
        <taxon>Sphaeropleales</taxon>
        <taxon>Scenedesmaceae</taxon>
        <taxon>Tetradesmus</taxon>
    </lineage>
</organism>
<reference evidence="2 3" key="1">
    <citation type="submission" date="2016-10" db="EMBL/GenBank/DDBJ databases">
        <authorList>
            <person name="Cai Z."/>
        </authorList>
    </citation>
    <scope>NUCLEOTIDE SEQUENCE [LARGE SCALE GENOMIC DNA]</scope>
</reference>
<accession>A0A383VEP4</accession>
<dbReference type="Proteomes" id="UP000256970">
    <property type="component" value="Unassembled WGS sequence"/>
</dbReference>
<evidence type="ECO:0000256" key="1">
    <source>
        <dbReference type="SAM" id="SignalP"/>
    </source>
</evidence>